<dbReference type="Pfam" id="PF08240">
    <property type="entry name" value="ADH_N"/>
    <property type="match status" value="1"/>
</dbReference>
<proteinExistence type="inferred from homology"/>
<keyword evidence="2 4" id="KW-0862">Zinc</keyword>
<dbReference type="PANTHER" id="PTHR43401">
    <property type="entry name" value="L-THREONINE 3-DEHYDROGENASE"/>
    <property type="match status" value="1"/>
</dbReference>
<dbReference type="KEGG" id="tep:TepRe1_1743"/>
<dbReference type="SMART" id="SM00829">
    <property type="entry name" value="PKS_ER"/>
    <property type="match status" value="1"/>
</dbReference>
<evidence type="ECO:0000313" key="6">
    <source>
        <dbReference type="EMBL" id="CCP26688.1"/>
    </source>
</evidence>
<dbReference type="InterPro" id="IPR013149">
    <property type="entry name" value="ADH-like_C"/>
</dbReference>
<feature type="domain" description="Enoyl reductase (ER)" evidence="5">
    <location>
        <begin position="8"/>
        <end position="344"/>
    </location>
</feature>
<gene>
    <name evidence="6" type="ordered locus">TEPIRE1_1881</name>
</gene>
<dbReference type="InterPro" id="IPR002328">
    <property type="entry name" value="ADH_Zn_CS"/>
</dbReference>
<accession>L0S4A3</accession>
<dbReference type="EMBL" id="HF563609">
    <property type="protein sequence ID" value="CCP26688.1"/>
    <property type="molecule type" value="Genomic_DNA"/>
</dbReference>
<evidence type="ECO:0000259" key="5">
    <source>
        <dbReference type="SMART" id="SM00829"/>
    </source>
</evidence>
<dbReference type="PATRIC" id="fig|1209989.3.peg.2169"/>
<dbReference type="Pfam" id="PF00107">
    <property type="entry name" value="ADH_zinc_N"/>
    <property type="match status" value="1"/>
</dbReference>
<keyword evidence="1 4" id="KW-0479">Metal-binding</keyword>
<dbReference type="EC" id="1.1.1.103" evidence="6"/>
<reference evidence="7" key="1">
    <citation type="journal article" date="2013" name="Genome Announc.">
        <title>First genome sequence of a syntrophic acetate-oxidizing bacterium, Tepidanaerobacter acetatoxydans strain Re1.</title>
        <authorList>
            <person name="Manzoor S."/>
            <person name="Bongcam-Rudloff E."/>
            <person name="Schnurer A."/>
            <person name="Muller B."/>
        </authorList>
    </citation>
    <scope>NUCLEOTIDE SEQUENCE [LARGE SCALE GENOMIC DNA]</scope>
    <source>
        <strain evidence="7">Re1</strain>
    </source>
</reference>
<keyword evidence="3 6" id="KW-0560">Oxidoreductase</keyword>
<dbReference type="OrthoDB" id="9777057at2"/>
<evidence type="ECO:0000313" key="7">
    <source>
        <dbReference type="Proteomes" id="UP000010802"/>
    </source>
</evidence>
<dbReference type="GO" id="GO:0008270">
    <property type="term" value="F:zinc ion binding"/>
    <property type="evidence" value="ECO:0007669"/>
    <property type="project" value="InterPro"/>
</dbReference>
<comment type="similarity">
    <text evidence="4">Belongs to the zinc-containing alcohol dehydrogenase family.</text>
</comment>
<dbReference type="Proteomes" id="UP000010802">
    <property type="component" value="Chromosome"/>
</dbReference>
<accession>F4LX77</accession>
<dbReference type="SUPFAM" id="SSF51735">
    <property type="entry name" value="NAD(P)-binding Rossmann-fold domains"/>
    <property type="match status" value="1"/>
</dbReference>
<organism evidence="6 7">
    <name type="scientific">Tepidanaerobacter acetatoxydans (strain DSM 21804 / JCM 16047 / Re1)</name>
    <dbReference type="NCBI Taxonomy" id="1209989"/>
    <lineage>
        <taxon>Bacteria</taxon>
        <taxon>Bacillati</taxon>
        <taxon>Bacillota</taxon>
        <taxon>Clostridia</taxon>
        <taxon>Thermosediminibacterales</taxon>
        <taxon>Tepidanaerobacteraceae</taxon>
        <taxon>Tepidanaerobacter</taxon>
    </lineage>
</organism>
<dbReference type="InterPro" id="IPR036291">
    <property type="entry name" value="NAD(P)-bd_dom_sf"/>
</dbReference>
<sequence>MKAAVKNDDSKRLVIMDVPIPEPKPYEALVKVKTIGLCGTDVAIRNNTFMGRHGRVKTPIIPGHELCGEVVAVGSQVRKVKVGDRVTSSAIRGCGQCYACRTGVLNRCRKWEHIGIDLPGSFAEYVAIDEDILFQVPDFVSDDHAAILEPATTAARAVRTNKITPGSFIVMFGPGSFGLLIMQTMLATSPVRLVMVGLSSDSERLKLALELGATDVIQSDIEDPIEKINEMTGGKGADVVVEATGNTEAVTQAIEVAAAGGLILMGGSGFGGKEVSFKPWNVVRDEKQLKGLQGFEWADYLLALDLYASGKLKLAPMISKKQPLDEVNEACELVEAKKALKIILIP</sequence>
<dbReference type="GO" id="GO:0008743">
    <property type="term" value="F:L-threonine 3-dehydrogenase activity"/>
    <property type="evidence" value="ECO:0007669"/>
    <property type="project" value="UniProtKB-EC"/>
</dbReference>
<dbReference type="STRING" id="1209989.TepRe1_1743"/>
<dbReference type="Gene3D" id="3.90.180.10">
    <property type="entry name" value="Medium-chain alcohol dehydrogenases, catalytic domain"/>
    <property type="match status" value="1"/>
</dbReference>
<dbReference type="PANTHER" id="PTHR43401:SF2">
    <property type="entry name" value="L-THREONINE 3-DEHYDROGENASE"/>
    <property type="match status" value="1"/>
</dbReference>
<dbReference type="HOGENOM" id="CLU_026673_11_0_9"/>
<dbReference type="InterPro" id="IPR011032">
    <property type="entry name" value="GroES-like_sf"/>
</dbReference>
<dbReference type="PROSITE" id="PS00059">
    <property type="entry name" value="ADH_ZINC"/>
    <property type="match status" value="1"/>
</dbReference>
<evidence type="ECO:0000256" key="1">
    <source>
        <dbReference type="ARBA" id="ARBA00022723"/>
    </source>
</evidence>
<evidence type="ECO:0000256" key="3">
    <source>
        <dbReference type="ARBA" id="ARBA00023002"/>
    </source>
</evidence>
<dbReference type="InterPro" id="IPR020843">
    <property type="entry name" value="ER"/>
</dbReference>
<dbReference type="InterPro" id="IPR050129">
    <property type="entry name" value="Zn_alcohol_dh"/>
</dbReference>
<dbReference type="Gene3D" id="3.40.50.720">
    <property type="entry name" value="NAD(P)-binding Rossmann-like Domain"/>
    <property type="match status" value="1"/>
</dbReference>
<evidence type="ECO:0000256" key="4">
    <source>
        <dbReference type="RuleBase" id="RU361277"/>
    </source>
</evidence>
<dbReference type="InterPro" id="IPR013154">
    <property type="entry name" value="ADH-like_N"/>
</dbReference>
<protein>
    <submittedName>
        <fullName evidence="6">L-threonine 3-dehydrogenase</fullName>
        <ecNumber evidence="6">1.1.1.103</ecNumber>
    </submittedName>
</protein>
<comment type="cofactor">
    <cofactor evidence="4">
        <name>Zn(2+)</name>
        <dbReference type="ChEBI" id="CHEBI:29105"/>
    </cofactor>
</comment>
<evidence type="ECO:0000256" key="2">
    <source>
        <dbReference type="ARBA" id="ARBA00022833"/>
    </source>
</evidence>
<dbReference type="AlphaFoldDB" id="F4LX77"/>
<dbReference type="eggNOG" id="COG1063">
    <property type="taxonomic scope" value="Bacteria"/>
</dbReference>
<dbReference type="SUPFAM" id="SSF50129">
    <property type="entry name" value="GroES-like"/>
    <property type="match status" value="1"/>
</dbReference>
<name>F4LX77_TEPAE</name>
<dbReference type="KEGG" id="tae:TepiRe1_1881"/>
<keyword evidence="7" id="KW-1185">Reference proteome</keyword>
<dbReference type="RefSeq" id="WP_013778798.1">
    <property type="nucleotide sequence ID" value="NC_015519.1"/>
</dbReference>